<dbReference type="OrthoDB" id="2088333at2"/>
<name>A0A1Q8QNR4_9FIRM</name>
<sequence>MRNTNATSIRELRQLSSGFAENYKKISGHIFEYHRECTEGNDELRALGMVNAKEDMQVFMLTENSYSDLFLQAIIYHILTNKAISKRVDFLSEVLDFVSKASNEIMPRTIKKNNIFQDFANCILSIGQRNEKRVNVSIHELLNQQMLEPIYQKTVHENFDCKGRFICEIDGKKDLINIILEGKREKYERFNERFSQCAALCMVLNISAGRQLSADYLQHMKVVYREIIEDGLKYNGTNAHTMVKKVVNSTGVATFNSIKESMFIREKISRGLFRECNLIDEYILKNKIQSIYYNTLLEIYDKEIIYGIKDSFIMYLKKITDMMIGLLYKIDEYQ</sequence>
<keyword evidence="2" id="KW-1185">Reference proteome</keyword>
<evidence type="ECO:0000313" key="1">
    <source>
        <dbReference type="EMBL" id="OLN28977.1"/>
    </source>
</evidence>
<dbReference type="STRING" id="1888891.DSOL_3788"/>
<evidence type="ECO:0000313" key="2">
    <source>
        <dbReference type="Proteomes" id="UP000186102"/>
    </source>
</evidence>
<organism evidence="1 2">
    <name type="scientific">Desulfosporosinus metallidurans</name>
    <dbReference type="NCBI Taxonomy" id="1888891"/>
    <lineage>
        <taxon>Bacteria</taxon>
        <taxon>Bacillati</taxon>
        <taxon>Bacillota</taxon>
        <taxon>Clostridia</taxon>
        <taxon>Eubacteriales</taxon>
        <taxon>Desulfitobacteriaceae</taxon>
        <taxon>Desulfosporosinus</taxon>
    </lineage>
</organism>
<proteinExistence type="predicted"/>
<comment type="caution">
    <text evidence="1">The sequence shown here is derived from an EMBL/GenBank/DDBJ whole genome shotgun (WGS) entry which is preliminary data.</text>
</comment>
<accession>A0A1Q8QNR4</accession>
<gene>
    <name evidence="1" type="ORF">DSOL_3788</name>
</gene>
<reference evidence="1 2" key="1">
    <citation type="submission" date="2016-09" db="EMBL/GenBank/DDBJ databases">
        <title>Complete genome of Desulfosporosinus sp. OL.</title>
        <authorList>
            <person name="Mardanov A."/>
            <person name="Beletsky A."/>
            <person name="Panova A."/>
            <person name="Karnachuk O."/>
            <person name="Ravin N."/>
        </authorList>
    </citation>
    <scope>NUCLEOTIDE SEQUENCE [LARGE SCALE GENOMIC DNA]</scope>
    <source>
        <strain evidence="1 2">OL</strain>
    </source>
</reference>
<protein>
    <submittedName>
        <fullName evidence="1">Uncharacterized protein</fullName>
    </submittedName>
</protein>
<dbReference type="Proteomes" id="UP000186102">
    <property type="component" value="Unassembled WGS sequence"/>
</dbReference>
<dbReference type="AlphaFoldDB" id="A0A1Q8QNR4"/>
<dbReference type="EMBL" id="MLBF01000037">
    <property type="protein sequence ID" value="OLN28977.1"/>
    <property type="molecule type" value="Genomic_DNA"/>
</dbReference>